<evidence type="ECO:0000256" key="7">
    <source>
        <dbReference type="ARBA" id="ARBA00023134"/>
    </source>
</evidence>
<keyword evidence="7" id="KW-0342">GTP-binding</keyword>
<comment type="cofactor">
    <cofactor evidence="1">
        <name>Mg(2+)</name>
        <dbReference type="ChEBI" id="CHEBI:18420"/>
    </cofactor>
</comment>
<dbReference type="CDD" id="cd01876">
    <property type="entry name" value="YihA_EngB"/>
    <property type="match status" value="1"/>
</dbReference>
<dbReference type="InterPro" id="IPR019987">
    <property type="entry name" value="GTP-bd_ribosome_bio_YsxC"/>
</dbReference>
<keyword evidence="6" id="KW-0460">Magnesium</keyword>
<dbReference type="GO" id="GO:0005525">
    <property type="term" value="F:GTP binding"/>
    <property type="evidence" value="ECO:0007669"/>
    <property type="project" value="UniProtKB-KW"/>
</dbReference>
<dbReference type="InterPro" id="IPR027417">
    <property type="entry name" value="P-loop_NTPase"/>
</dbReference>
<keyword evidence="4" id="KW-0479">Metal-binding</keyword>
<evidence type="ECO:0000259" key="8">
    <source>
        <dbReference type="PROSITE" id="PS51706"/>
    </source>
</evidence>
<reference evidence="9 10" key="1">
    <citation type="submission" date="2019-10" db="EMBL/GenBank/DDBJ databases">
        <authorList>
            <person name="Palmer J.M."/>
        </authorList>
    </citation>
    <scope>NUCLEOTIDE SEQUENCE [LARGE SCALE GENOMIC DNA]</scope>
    <source>
        <strain evidence="9 10">TWF694</strain>
    </source>
</reference>
<dbReference type="NCBIfam" id="TIGR03598">
    <property type="entry name" value="GTPase_YsxC"/>
    <property type="match status" value="1"/>
</dbReference>
<accession>A0AAV9X8W8</accession>
<dbReference type="HAMAP" id="MF_00321">
    <property type="entry name" value="GTPase_EngB"/>
    <property type="match status" value="1"/>
</dbReference>
<dbReference type="Proteomes" id="UP001365542">
    <property type="component" value="Unassembled WGS sequence"/>
</dbReference>
<dbReference type="InterPro" id="IPR006073">
    <property type="entry name" value="GTP-bd"/>
</dbReference>
<evidence type="ECO:0000256" key="6">
    <source>
        <dbReference type="ARBA" id="ARBA00022842"/>
    </source>
</evidence>
<evidence type="ECO:0000256" key="4">
    <source>
        <dbReference type="ARBA" id="ARBA00022723"/>
    </source>
</evidence>
<dbReference type="GO" id="GO:0046872">
    <property type="term" value="F:metal ion binding"/>
    <property type="evidence" value="ECO:0007669"/>
    <property type="project" value="UniProtKB-KW"/>
</dbReference>
<keyword evidence="5" id="KW-0547">Nucleotide-binding</keyword>
<dbReference type="Gene3D" id="3.40.50.300">
    <property type="entry name" value="P-loop containing nucleotide triphosphate hydrolases"/>
    <property type="match status" value="1"/>
</dbReference>
<dbReference type="PANTHER" id="PTHR46498:SF1">
    <property type="entry name" value="GTP-BINDING PROTEIN 8"/>
    <property type="match status" value="1"/>
</dbReference>
<sequence length="347" mass="39359">MNTSSQIFYGCQRCLRNARYNIKCNFSTQSWRSYPRLRSKMRPPTSELPLAQDLEQMEIHDDININISTSQAKAQPLPPPPPPAPTGINQTFKSSKIDREEGFVFKPPEPTMTSTAYRWDTAPPTLEQLRYAERFFEKYPVRFMWSADEFAKMPDGPVPEVAFLGRSNVGKSSILNALMNQKGMARTSARPGRTRQMNAFSVGGARLTLLDMPGYGHGSRASWGREIMEYLRGRKQFRRAFLLIDPVHGFKDVDYMILEAFVEMGIPYQLVLSKTDKLDNPKAKKTKKTKIPELSEILMQVQKIMEEYGGHAGYGEILATASQPVKLGINDLRWAVLRASGLEGKRK</sequence>
<dbReference type="InterPro" id="IPR030393">
    <property type="entry name" value="G_ENGB_dom"/>
</dbReference>
<dbReference type="PRINTS" id="PR00326">
    <property type="entry name" value="GTP1OBG"/>
</dbReference>
<dbReference type="AlphaFoldDB" id="A0AAV9X8W8"/>
<dbReference type="NCBIfam" id="TIGR00231">
    <property type="entry name" value="small_GTP"/>
    <property type="match status" value="1"/>
</dbReference>
<keyword evidence="10" id="KW-1185">Reference proteome</keyword>
<dbReference type="EMBL" id="JAVHJO010000008">
    <property type="protein sequence ID" value="KAK6538056.1"/>
    <property type="molecule type" value="Genomic_DNA"/>
</dbReference>
<gene>
    <name evidence="9" type="ORF">TWF694_010946</name>
</gene>
<dbReference type="SUPFAM" id="SSF52540">
    <property type="entry name" value="P-loop containing nucleoside triphosphate hydrolases"/>
    <property type="match status" value="1"/>
</dbReference>
<evidence type="ECO:0000256" key="2">
    <source>
        <dbReference type="ARBA" id="ARBA00009638"/>
    </source>
</evidence>
<evidence type="ECO:0000313" key="10">
    <source>
        <dbReference type="Proteomes" id="UP001365542"/>
    </source>
</evidence>
<evidence type="ECO:0000256" key="3">
    <source>
        <dbReference type="ARBA" id="ARBA00015370"/>
    </source>
</evidence>
<dbReference type="InterPro" id="IPR052279">
    <property type="entry name" value="EngB_GTPase"/>
</dbReference>
<dbReference type="GO" id="GO:0005739">
    <property type="term" value="C:mitochondrion"/>
    <property type="evidence" value="ECO:0007669"/>
    <property type="project" value="TreeGrafter"/>
</dbReference>
<feature type="domain" description="EngB-type G" evidence="8">
    <location>
        <begin position="157"/>
        <end position="342"/>
    </location>
</feature>
<name>A0AAV9X8W8_9PEZI</name>
<proteinExistence type="inferred from homology"/>
<comment type="similarity">
    <text evidence="2">Belongs to the TRAFAC class TrmE-Era-EngA-EngB-Septin-like GTPase superfamily. EngB GTPase family.</text>
</comment>
<dbReference type="PANTHER" id="PTHR46498">
    <property type="entry name" value="GTP-BINDING PROTEIN 8"/>
    <property type="match status" value="1"/>
</dbReference>
<dbReference type="Pfam" id="PF01926">
    <property type="entry name" value="MMR_HSR1"/>
    <property type="match status" value="1"/>
</dbReference>
<evidence type="ECO:0000313" key="9">
    <source>
        <dbReference type="EMBL" id="KAK6538056.1"/>
    </source>
</evidence>
<dbReference type="InterPro" id="IPR005225">
    <property type="entry name" value="Small_GTP-bd"/>
</dbReference>
<evidence type="ECO:0000256" key="1">
    <source>
        <dbReference type="ARBA" id="ARBA00001946"/>
    </source>
</evidence>
<protein>
    <recommendedName>
        <fullName evidence="3">GTP-binding protein 8</fullName>
    </recommendedName>
</protein>
<evidence type="ECO:0000256" key="5">
    <source>
        <dbReference type="ARBA" id="ARBA00022741"/>
    </source>
</evidence>
<dbReference type="PROSITE" id="PS51706">
    <property type="entry name" value="G_ENGB"/>
    <property type="match status" value="1"/>
</dbReference>
<organism evidence="9 10">
    <name type="scientific">Orbilia ellipsospora</name>
    <dbReference type="NCBI Taxonomy" id="2528407"/>
    <lineage>
        <taxon>Eukaryota</taxon>
        <taxon>Fungi</taxon>
        <taxon>Dikarya</taxon>
        <taxon>Ascomycota</taxon>
        <taxon>Pezizomycotina</taxon>
        <taxon>Orbiliomycetes</taxon>
        <taxon>Orbiliales</taxon>
        <taxon>Orbiliaceae</taxon>
        <taxon>Orbilia</taxon>
    </lineage>
</organism>
<comment type="caution">
    <text evidence="9">The sequence shown here is derived from an EMBL/GenBank/DDBJ whole genome shotgun (WGS) entry which is preliminary data.</text>
</comment>